<evidence type="ECO:0000256" key="7">
    <source>
        <dbReference type="ARBA" id="ARBA00023002"/>
    </source>
</evidence>
<dbReference type="EMBL" id="QKYU01000008">
    <property type="protein sequence ID" value="PZW46740.1"/>
    <property type="molecule type" value="Genomic_DNA"/>
</dbReference>
<dbReference type="InterPro" id="IPR029753">
    <property type="entry name" value="D-isomer_DH_CS"/>
</dbReference>
<evidence type="ECO:0000256" key="8">
    <source>
        <dbReference type="ARBA" id="ARBA00023027"/>
    </source>
</evidence>
<comment type="caution">
    <text evidence="14">The sequence shown here is derived from an EMBL/GenBank/DDBJ whole genome shotgun (WGS) entry which is preliminary data.</text>
</comment>
<reference evidence="14 15" key="1">
    <citation type="submission" date="2018-06" db="EMBL/GenBank/DDBJ databases">
        <title>Genomic Encyclopedia of Archaeal and Bacterial Type Strains, Phase II (KMG-II): from individual species to whole genera.</title>
        <authorList>
            <person name="Goeker M."/>
        </authorList>
    </citation>
    <scope>NUCLEOTIDE SEQUENCE [LARGE SCALE GENOMIC DNA]</scope>
    <source>
        <strain evidence="14 15">DSM 24525</strain>
    </source>
</reference>
<evidence type="ECO:0000256" key="12">
    <source>
        <dbReference type="RuleBase" id="RU003719"/>
    </source>
</evidence>
<keyword evidence="15" id="KW-1185">Reference proteome</keyword>
<evidence type="ECO:0000256" key="2">
    <source>
        <dbReference type="ARBA" id="ARBA00005216"/>
    </source>
</evidence>
<dbReference type="Pfam" id="PF22629">
    <property type="entry name" value="ACT_AHAS_ss"/>
    <property type="match status" value="1"/>
</dbReference>
<sequence>MSPKLSLPKDRIRILLLEGISDTAAATLHEAGYRSVTRMAKALDGALLHNALKGVHLLGIRSRTQMDAAAFAAADRLIAVGCFSVGTNQVDLEAAKAIGVPVFNAPFSNTRSVAELVMGEIVMLMRRIPDKSNGAHAGRWEKSAEGSREVRGKTLGIIGYGNIGTQLSVLAEAFGLRVIFHDVIPKLAHGNASGNTPLPVLLAQSDIVSLHVPETAATEGLMSREMIARMKPGAVLINNSRGTVVDLDALADALREERLAGAAVDVFPVEPGKPNDIFRSPLQGLPNVILTPHIGGSTMEAQERIGEEVSRKLVDWSDTGTTLGAVNFPEVALPARQIGTRFIHVHRNQPGVLAAVNDIFREARANVAAQFLQTDPQIGYVVVDAEGIEDTEAVQEALRTVPGTLRCRVLYDRG</sequence>
<dbReference type="PANTHER" id="PTHR10996">
    <property type="entry name" value="2-HYDROXYACID DEHYDROGENASE-RELATED"/>
    <property type="match status" value="1"/>
</dbReference>
<dbReference type="InterPro" id="IPR050223">
    <property type="entry name" value="D-isomer_2-hydroxyacid_DH"/>
</dbReference>
<dbReference type="NCBIfam" id="NF008759">
    <property type="entry name" value="PRK11790.1"/>
    <property type="match status" value="1"/>
</dbReference>
<dbReference type="GO" id="GO:0006564">
    <property type="term" value="P:L-serine biosynthetic process"/>
    <property type="evidence" value="ECO:0007669"/>
    <property type="project" value="UniProtKB-ARBA"/>
</dbReference>
<gene>
    <name evidence="14" type="ORF">C8P66_10819</name>
</gene>
<evidence type="ECO:0000256" key="3">
    <source>
        <dbReference type="ARBA" id="ARBA00005854"/>
    </source>
</evidence>
<dbReference type="InterPro" id="IPR002912">
    <property type="entry name" value="ACT_dom"/>
</dbReference>
<evidence type="ECO:0000259" key="13">
    <source>
        <dbReference type="PROSITE" id="PS51671"/>
    </source>
</evidence>
<evidence type="ECO:0000256" key="1">
    <source>
        <dbReference type="ARBA" id="ARBA00003800"/>
    </source>
</evidence>
<dbReference type="Proteomes" id="UP000249688">
    <property type="component" value="Unassembled WGS sequence"/>
</dbReference>
<evidence type="ECO:0000256" key="5">
    <source>
        <dbReference type="ARBA" id="ARBA00013143"/>
    </source>
</evidence>
<protein>
    <recommendedName>
        <fullName evidence="6">D-3-phosphoglycerate dehydrogenase</fullName>
        <ecNumber evidence="4">1.1.1.399</ecNumber>
        <ecNumber evidence="5">1.1.1.95</ecNumber>
    </recommendedName>
    <alternativeName>
        <fullName evidence="9">2-oxoglutarate reductase</fullName>
    </alternativeName>
</protein>
<dbReference type="GO" id="GO:0047545">
    <property type="term" value="F:(S)-2-hydroxyglutarate dehydrogenase activity"/>
    <property type="evidence" value="ECO:0007669"/>
    <property type="project" value="UniProtKB-ARBA"/>
</dbReference>
<dbReference type="UniPathway" id="UPA00135">
    <property type="reaction ID" value="UER00196"/>
</dbReference>
<comment type="similarity">
    <text evidence="3 12">Belongs to the D-isomer specific 2-hydroxyacid dehydrogenase family.</text>
</comment>
<dbReference type="InterPro" id="IPR029752">
    <property type="entry name" value="D-isomer_DH_CS1"/>
</dbReference>
<dbReference type="PROSITE" id="PS00671">
    <property type="entry name" value="D_2_HYDROXYACID_DH_3"/>
    <property type="match status" value="1"/>
</dbReference>
<dbReference type="PROSITE" id="PS00065">
    <property type="entry name" value="D_2_HYDROXYACID_DH_1"/>
    <property type="match status" value="1"/>
</dbReference>
<evidence type="ECO:0000256" key="9">
    <source>
        <dbReference type="ARBA" id="ARBA00030455"/>
    </source>
</evidence>
<dbReference type="EC" id="1.1.1.95" evidence="5"/>
<dbReference type="PANTHER" id="PTHR10996:SF282">
    <property type="entry name" value="D-3-PHOSPHOGLYCERATE DEHYDROGENASE 1-RELATED"/>
    <property type="match status" value="1"/>
</dbReference>
<dbReference type="EC" id="1.1.1.399" evidence="4"/>
<comment type="catalytic activity">
    <reaction evidence="10">
        <text>(R)-2-hydroxyglutarate + NAD(+) = 2-oxoglutarate + NADH + H(+)</text>
        <dbReference type="Rhea" id="RHEA:49612"/>
        <dbReference type="ChEBI" id="CHEBI:15378"/>
        <dbReference type="ChEBI" id="CHEBI:15801"/>
        <dbReference type="ChEBI" id="CHEBI:16810"/>
        <dbReference type="ChEBI" id="CHEBI:57540"/>
        <dbReference type="ChEBI" id="CHEBI:57945"/>
        <dbReference type="EC" id="1.1.1.399"/>
    </reaction>
</comment>
<feature type="domain" description="ACT" evidence="13">
    <location>
        <begin position="341"/>
        <end position="412"/>
    </location>
</feature>
<dbReference type="AlphaFoldDB" id="A0A2W7IIM9"/>
<proteinExistence type="inferred from homology"/>
<comment type="catalytic activity">
    <reaction evidence="11">
        <text>(2R)-3-phosphoglycerate + NAD(+) = 3-phosphooxypyruvate + NADH + H(+)</text>
        <dbReference type="Rhea" id="RHEA:12641"/>
        <dbReference type="ChEBI" id="CHEBI:15378"/>
        <dbReference type="ChEBI" id="CHEBI:18110"/>
        <dbReference type="ChEBI" id="CHEBI:57540"/>
        <dbReference type="ChEBI" id="CHEBI:57945"/>
        <dbReference type="ChEBI" id="CHEBI:58272"/>
        <dbReference type="EC" id="1.1.1.95"/>
    </reaction>
</comment>
<dbReference type="GO" id="GO:0051287">
    <property type="term" value="F:NAD binding"/>
    <property type="evidence" value="ECO:0007669"/>
    <property type="project" value="InterPro"/>
</dbReference>
<dbReference type="CDD" id="cd04901">
    <property type="entry name" value="ACT_3PGDH"/>
    <property type="match status" value="1"/>
</dbReference>
<accession>A0A2W7IIM9</accession>
<name>A0A2W7IIM9_9PROT</name>
<dbReference type="PROSITE" id="PS00670">
    <property type="entry name" value="D_2_HYDROXYACID_DH_2"/>
    <property type="match status" value="1"/>
</dbReference>
<dbReference type="InterPro" id="IPR006139">
    <property type="entry name" value="D-isomer_2_OHA_DH_cat_dom"/>
</dbReference>
<dbReference type="Gene3D" id="3.30.70.260">
    <property type="match status" value="1"/>
</dbReference>
<dbReference type="CDD" id="cd12176">
    <property type="entry name" value="PGDH_3"/>
    <property type="match status" value="1"/>
</dbReference>
<dbReference type="Gene3D" id="3.40.50.720">
    <property type="entry name" value="NAD(P)-binding Rossmann-like Domain"/>
    <property type="match status" value="2"/>
</dbReference>
<evidence type="ECO:0000313" key="14">
    <source>
        <dbReference type="EMBL" id="PZW46740.1"/>
    </source>
</evidence>
<keyword evidence="8" id="KW-0520">NAD</keyword>
<dbReference type="GO" id="GO:0004617">
    <property type="term" value="F:phosphoglycerate dehydrogenase activity"/>
    <property type="evidence" value="ECO:0007669"/>
    <property type="project" value="UniProtKB-EC"/>
</dbReference>
<dbReference type="OrthoDB" id="9793626at2"/>
<dbReference type="InterPro" id="IPR006140">
    <property type="entry name" value="D-isomer_DH_NAD-bd"/>
</dbReference>
<dbReference type="InterPro" id="IPR045865">
    <property type="entry name" value="ACT-like_dom_sf"/>
</dbReference>
<dbReference type="SUPFAM" id="SSF55021">
    <property type="entry name" value="ACT-like"/>
    <property type="match status" value="1"/>
</dbReference>
<evidence type="ECO:0000256" key="6">
    <source>
        <dbReference type="ARBA" id="ARBA00021582"/>
    </source>
</evidence>
<dbReference type="FunFam" id="3.40.50.720:FF:000041">
    <property type="entry name" value="D-3-phosphoglycerate dehydrogenase"/>
    <property type="match status" value="1"/>
</dbReference>
<dbReference type="RefSeq" id="WP_111397772.1">
    <property type="nucleotide sequence ID" value="NZ_QKYU01000008.1"/>
</dbReference>
<keyword evidence="7 12" id="KW-0560">Oxidoreductase</keyword>
<evidence type="ECO:0000256" key="10">
    <source>
        <dbReference type="ARBA" id="ARBA00048126"/>
    </source>
</evidence>
<dbReference type="Pfam" id="PF02826">
    <property type="entry name" value="2-Hacid_dh_C"/>
    <property type="match status" value="1"/>
</dbReference>
<dbReference type="SUPFAM" id="SSF51735">
    <property type="entry name" value="NAD(P)-binding Rossmann-fold domains"/>
    <property type="match status" value="1"/>
</dbReference>
<dbReference type="PROSITE" id="PS51671">
    <property type="entry name" value="ACT"/>
    <property type="match status" value="1"/>
</dbReference>
<comment type="function">
    <text evidence="1">Catalyzes the reversible oxidation of 3-phospho-D-glycerate to 3-phosphonooxypyruvate, the first step of the phosphorylated L-serine biosynthesis pathway. Also catalyzes the reversible oxidation of 2-hydroxyglutarate to 2-oxoglutarate.</text>
</comment>
<evidence type="ECO:0000256" key="4">
    <source>
        <dbReference type="ARBA" id="ARBA00013001"/>
    </source>
</evidence>
<comment type="pathway">
    <text evidence="2">Amino-acid biosynthesis; L-serine biosynthesis; L-serine from 3-phospho-D-glycerate: step 1/3.</text>
</comment>
<evidence type="ECO:0000256" key="11">
    <source>
        <dbReference type="ARBA" id="ARBA00048731"/>
    </source>
</evidence>
<evidence type="ECO:0000313" key="15">
    <source>
        <dbReference type="Proteomes" id="UP000249688"/>
    </source>
</evidence>
<dbReference type="Pfam" id="PF00389">
    <property type="entry name" value="2-Hacid_dh"/>
    <property type="match status" value="1"/>
</dbReference>
<dbReference type="InterPro" id="IPR036291">
    <property type="entry name" value="NAD(P)-bd_dom_sf"/>
</dbReference>
<dbReference type="SUPFAM" id="SSF52283">
    <property type="entry name" value="Formate/glycerate dehydrogenase catalytic domain-like"/>
    <property type="match status" value="1"/>
</dbReference>
<dbReference type="InterPro" id="IPR054480">
    <property type="entry name" value="AHAS_small-like_ACT"/>
</dbReference>
<organism evidence="14 15">
    <name type="scientific">Humitalea rosea</name>
    <dbReference type="NCBI Taxonomy" id="990373"/>
    <lineage>
        <taxon>Bacteria</taxon>
        <taxon>Pseudomonadati</taxon>
        <taxon>Pseudomonadota</taxon>
        <taxon>Alphaproteobacteria</taxon>
        <taxon>Acetobacterales</taxon>
        <taxon>Roseomonadaceae</taxon>
        <taxon>Humitalea</taxon>
    </lineage>
</organism>